<dbReference type="InterPro" id="IPR042098">
    <property type="entry name" value="TauD-like_sf"/>
</dbReference>
<keyword evidence="5 7" id="KW-0408">Iron</keyword>
<dbReference type="EMBL" id="PSZC01000014">
    <property type="protein sequence ID" value="PPJ36339.1"/>
    <property type="molecule type" value="Genomic_DNA"/>
</dbReference>
<dbReference type="Gene3D" id="3.60.130.10">
    <property type="entry name" value="Clavaminate synthase-like"/>
    <property type="match status" value="1"/>
</dbReference>
<dbReference type="PANTHER" id="PTHR10696:SF56">
    <property type="entry name" value="TAUD_TFDA-LIKE DOMAIN-CONTAINING PROTEIN"/>
    <property type="match status" value="1"/>
</dbReference>
<evidence type="ECO:0000256" key="6">
    <source>
        <dbReference type="ARBA" id="ARBA00023194"/>
    </source>
</evidence>
<comment type="caution">
    <text evidence="9">The sequence shown here is derived from an EMBL/GenBank/DDBJ whole genome shotgun (WGS) entry which is preliminary data.</text>
</comment>
<keyword evidence="4" id="KW-0560">Oxidoreductase</keyword>
<sequence length="363" mass="40373">MADPLWNVVTARMGDAGWAALRLTNAERDSLRALASAVTSDPYREFSSFRAAAREGWLCLLSRTRVAVGEFAGGVSARPELYIENLPCPADLPPTPVHAGEHRPTCDTLGEYVMTVFSCGLGCPISYLDQRDGRIFHDVYPTYENAGAVSSHSSRVGLGFHTEMFFHPAPPDYVMLHCLRSDPRQMAGTWVAAAADIELSLCPRDRMTLRQPRFALDLAHLHGRYRHRGNPIQETDPRPVIPVLADQRSTGFRFEPALMTPLDAQAEHSMCLAEQAAERCAARGKLREGGLLLIDNRRAAHARTAFPARFDGADRWLRRMMLARSASPASDVVRYRHNLELIDPWRATGAVLQEVSYPLRSGR</sequence>
<evidence type="ECO:0000313" key="9">
    <source>
        <dbReference type="EMBL" id="PPJ36339.1"/>
    </source>
</evidence>
<comment type="cofactor">
    <cofactor evidence="1">
        <name>Fe(2+)</name>
        <dbReference type="ChEBI" id="CHEBI:29033"/>
    </cofactor>
</comment>
<dbReference type="GO" id="GO:0017000">
    <property type="term" value="P:antibiotic biosynthetic process"/>
    <property type="evidence" value="ECO:0007669"/>
    <property type="project" value="UniProtKB-KW"/>
</dbReference>
<dbReference type="GO" id="GO:0005506">
    <property type="term" value="F:iron ion binding"/>
    <property type="evidence" value="ECO:0007669"/>
    <property type="project" value="InterPro"/>
</dbReference>
<accession>A0A2S6AMA1</accession>
<dbReference type="GO" id="GO:0016491">
    <property type="term" value="F:oxidoreductase activity"/>
    <property type="evidence" value="ECO:0007669"/>
    <property type="project" value="UniProtKB-KW"/>
</dbReference>
<evidence type="ECO:0000256" key="1">
    <source>
        <dbReference type="ARBA" id="ARBA00001954"/>
    </source>
</evidence>
<dbReference type="SUPFAM" id="SSF51197">
    <property type="entry name" value="Clavaminate synthase-like"/>
    <property type="match status" value="1"/>
</dbReference>
<feature type="binding site" evidence="7">
    <location>
        <position position="163"/>
    </location>
    <ligand>
        <name>Fe cation</name>
        <dbReference type="ChEBI" id="CHEBI:24875"/>
    </ligand>
</feature>
<feature type="domain" description="TauD/TfdA-like" evidence="8">
    <location>
        <begin position="129"/>
        <end position="321"/>
    </location>
</feature>
<evidence type="ECO:0000256" key="4">
    <source>
        <dbReference type="ARBA" id="ARBA00023002"/>
    </source>
</evidence>
<dbReference type="InterPro" id="IPR003819">
    <property type="entry name" value="TauD/TfdA-like"/>
</dbReference>
<feature type="binding site" evidence="7">
    <location>
        <position position="161"/>
    </location>
    <ligand>
        <name>Fe cation</name>
        <dbReference type="ChEBI" id="CHEBI:24875"/>
    </ligand>
</feature>
<keyword evidence="3 7" id="KW-0479">Metal-binding</keyword>
<dbReference type="InterPro" id="IPR014503">
    <property type="entry name" value="Clavaminate_syn-like"/>
</dbReference>
<evidence type="ECO:0000256" key="5">
    <source>
        <dbReference type="ARBA" id="ARBA00023004"/>
    </source>
</evidence>
<dbReference type="PIRSF" id="PIRSF019543">
    <property type="entry name" value="Clavaminate_syn"/>
    <property type="match status" value="1"/>
</dbReference>
<evidence type="ECO:0000256" key="2">
    <source>
        <dbReference type="ARBA" id="ARBA00008425"/>
    </source>
</evidence>
<dbReference type="AlphaFoldDB" id="A0A2S6AMA1"/>
<gene>
    <name evidence="9" type="ORF">C5E45_20000</name>
</gene>
<keyword evidence="6" id="KW-0045">Antibiotic biosynthesis</keyword>
<organism evidence="9 10">
    <name type="scientific">Nocardia nova</name>
    <dbReference type="NCBI Taxonomy" id="37330"/>
    <lineage>
        <taxon>Bacteria</taxon>
        <taxon>Bacillati</taxon>
        <taxon>Actinomycetota</taxon>
        <taxon>Actinomycetes</taxon>
        <taxon>Mycobacteriales</taxon>
        <taxon>Nocardiaceae</taxon>
        <taxon>Nocardia</taxon>
    </lineage>
</organism>
<comment type="similarity">
    <text evidence="2">Belongs to the clavaminate synthase family.</text>
</comment>
<evidence type="ECO:0000256" key="7">
    <source>
        <dbReference type="PIRSR" id="PIRSR019543-2"/>
    </source>
</evidence>
<dbReference type="Proteomes" id="UP000239874">
    <property type="component" value="Unassembled WGS sequence"/>
</dbReference>
<name>A0A2S6AMA1_9NOCA</name>
<dbReference type="PANTHER" id="PTHR10696">
    <property type="entry name" value="GAMMA-BUTYROBETAINE HYDROXYLASE-RELATED"/>
    <property type="match status" value="1"/>
</dbReference>
<dbReference type="Pfam" id="PF02668">
    <property type="entry name" value="TauD"/>
    <property type="match status" value="1"/>
</dbReference>
<evidence type="ECO:0000313" key="10">
    <source>
        <dbReference type="Proteomes" id="UP000239874"/>
    </source>
</evidence>
<evidence type="ECO:0000259" key="8">
    <source>
        <dbReference type="Pfam" id="PF02668"/>
    </source>
</evidence>
<dbReference type="InterPro" id="IPR050411">
    <property type="entry name" value="AlphaKG_dependent_hydroxylases"/>
</dbReference>
<protein>
    <recommendedName>
        <fullName evidence="8">TauD/TfdA-like domain-containing protein</fullName>
    </recommendedName>
</protein>
<reference evidence="9 10" key="1">
    <citation type="submission" date="2018-02" db="EMBL/GenBank/DDBJ databases">
        <title>8 Nocardia nova and 1 Nocardia cyriacigeorgica strain used for evolution to TMP-SMX.</title>
        <authorList>
            <person name="Mehta H."/>
            <person name="Weng J."/>
            <person name="Shamoo Y."/>
        </authorList>
    </citation>
    <scope>NUCLEOTIDE SEQUENCE [LARGE SCALE GENOMIC DNA]</scope>
    <source>
        <strain evidence="9 10">MDA3139</strain>
    </source>
</reference>
<evidence type="ECO:0000256" key="3">
    <source>
        <dbReference type="ARBA" id="ARBA00022723"/>
    </source>
</evidence>
<proteinExistence type="inferred from homology"/>